<sequence>MTIGNESGEEVYDPEIITSLLQRFNWHLDSLASDTLQVWRNESLSDQEILFPIDHTKGDYVQLLRRAYRALRYEHGQEVESVNALMTVQHRSMLEATRWEKETAVTPGLIGWRLGEALFSVARETLMAAAKASKEPRRYFGNSSPYIAKRFMDETLMGQTEIGSFVVTAYTPSGKRFYYSKASEESSSSKLINVESRSGAEIIQKFEDVISATRDKLDEYKRDPRDVIFEDLIETGFSHEMSHALASLTDNGDGAVTISRPGLGRQLDRVTEIAFDSVESPILARIADQLRITAEPETVNLVGEVTLLDHVSTLESHTIRLHVSNRPGTRIVRINLDPDQYKVAIEAHRNDTPLRVTGTLTKEGKYNWLLGPANVSSIVGASNDDDDDNDNDDDGQDTQEPLF</sequence>
<name>A0ABT4MFB2_9NOCA</name>
<evidence type="ECO:0000313" key="3">
    <source>
        <dbReference type="Proteomes" id="UP001081071"/>
    </source>
</evidence>
<dbReference type="EMBL" id="JAPWIJ010000005">
    <property type="protein sequence ID" value="MCZ4519513.1"/>
    <property type="molecule type" value="Genomic_DNA"/>
</dbReference>
<organism evidence="2 3">
    <name type="scientific">Rhodococcus ruber</name>
    <dbReference type="NCBI Taxonomy" id="1830"/>
    <lineage>
        <taxon>Bacteria</taxon>
        <taxon>Bacillati</taxon>
        <taxon>Actinomycetota</taxon>
        <taxon>Actinomycetes</taxon>
        <taxon>Mycobacteriales</taxon>
        <taxon>Nocardiaceae</taxon>
        <taxon>Rhodococcus</taxon>
    </lineage>
</organism>
<feature type="compositionally biased region" description="Acidic residues" evidence="1">
    <location>
        <begin position="383"/>
        <end position="397"/>
    </location>
</feature>
<protein>
    <submittedName>
        <fullName evidence="2">Uncharacterized protein</fullName>
    </submittedName>
</protein>
<proteinExistence type="predicted"/>
<keyword evidence="3" id="KW-1185">Reference proteome</keyword>
<evidence type="ECO:0000313" key="2">
    <source>
        <dbReference type="EMBL" id="MCZ4519513.1"/>
    </source>
</evidence>
<accession>A0ABT4MFB2</accession>
<dbReference type="Proteomes" id="UP001081071">
    <property type="component" value="Unassembled WGS sequence"/>
</dbReference>
<comment type="caution">
    <text evidence="2">The sequence shown here is derived from an EMBL/GenBank/DDBJ whole genome shotgun (WGS) entry which is preliminary data.</text>
</comment>
<gene>
    <name evidence="2" type="ORF">O4220_13405</name>
</gene>
<reference evidence="2" key="1">
    <citation type="submission" date="2022-12" db="EMBL/GenBank/DDBJ databases">
        <authorList>
            <person name="Krivoruchko A.V."/>
            <person name="Elkin A."/>
        </authorList>
    </citation>
    <scope>NUCLEOTIDE SEQUENCE</scope>
    <source>
        <strain evidence="2">IEGM 1391</strain>
    </source>
</reference>
<feature type="region of interest" description="Disordered" evidence="1">
    <location>
        <begin position="378"/>
        <end position="403"/>
    </location>
</feature>
<evidence type="ECO:0000256" key="1">
    <source>
        <dbReference type="SAM" id="MobiDB-lite"/>
    </source>
</evidence>
<dbReference type="RefSeq" id="WP_269604920.1">
    <property type="nucleotide sequence ID" value="NZ_JAPWIJ010000005.1"/>
</dbReference>